<dbReference type="InterPro" id="IPR029063">
    <property type="entry name" value="SAM-dependent_MTases_sf"/>
</dbReference>
<feature type="active site" description="Nucleophile" evidence="5">
    <location>
        <position position="353"/>
    </location>
</feature>
<protein>
    <submittedName>
        <fullName evidence="7">Putative methyltransferase NSUN6-like</fullName>
    </submittedName>
</protein>
<keyword evidence="1 5" id="KW-0489">Methyltransferase</keyword>
<dbReference type="Gene3D" id="3.40.50.150">
    <property type="entry name" value="Vaccinia Virus protein VP39"/>
    <property type="match status" value="1"/>
</dbReference>
<reference evidence="7 8" key="1">
    <citation type="journal article" date="2018" name="Genome Biol. Evol.">
        <title>Multiple Roots of Fruiting Body Formation in Amoebozoa.</title>
        <authorList>
            <person name="Hillmann F."/>
            <person name="Forbes G."/>
            <person name="Novohradska S."/>
            <person name="Ferling I."/>
            <person name="Riege K."/>
            <person name="Groth M."/>
            <person name="Westermann M."/>
            <person name="Marz M."/>
            <person name="Spaller T."/>
            <person name="Winckler T."/>
            <person name="Schaap P."/>
            <person name="Glockner G."/>
        </authorList>
    </citation>
    <scope>NUCLEOTIDE SEQUENCE [LARGE SCALE GENOMIC DNA]</scope>
    <source>
        <strain evidence="7 8">Jena</strain>
    </source>
</reference>
<dbReference type="Pfam" id="PF01189">
    <property type="entry name" value="Methyltr_RsmB-F"/>
    <property type="match status" value="1"/>
</dbReference>
<dbReference type="PANTHER" id="PTHR22807:SF34">
    <property type="entry name" value="TRNA (CYTOSINE(72)-C(5))-METHYLTRANSFERASE NSUN6"/>
    <property type="match status" value="1"/>
</dbReference>
<dbReference type="InterPro" id="IPR001678">
    <property type="entry name" value="MeTrfase_RsmB-F_NOP2_dom"/>
</dbReference>
<proteinExistence type="inferred from homology"/>
<evidence type="ECO:0000259" key="6">
    <source>
        <dbReference type="PROSITE" id="PS51686"/>
    </source>
</evidence>
<evidence type="ECO:0000256" key="2">
    <source>
        <dbReference type="ARBA" id="ARBA00022679"/>
    </source>
</evidence>
<evidence type="ECO:0000256" key="4">
    <source>
        <dbReference type="ARBA" id="ARBA00022884"/>
    </source>
</evidence>
<keyword evidence="4 5" id="KW-0694">RNA-binding</keyword>
<name>A0A2P6MYT2_9EUKA</name>
<dbReference type="PROSITE" id="PS51686">
    <property type="entry name" value="SAM_MT_RSMB_NOP"/>
    <property type="match status" value="1"/>
</dbReference>
<feature type="binding site" evidence="5">
    <location>
        <position position="246"/>
    </location>
    <ligand>
        <name>S-adenosyl-L-methionine</name>
        <dbReference type="ChEBI" id="CHEBI:59789"/>
    </ligand>
</feature>
<dbReference type="GO" id="GO:0003723">
    <property type="term" value="F:RNA binding"/>
    <property type="evidence" value="ECO:0007669"/>
    <property type="project" value="UniProtKB-UniRule"/>
</dbReference>
<evidence type="ECO:0000313" key="8">
    <source>
        <dbReference type="Proteomes" id="UP000241769"/>
    </source>
</evidence>
<dbReference type="STRING" id="1890364.A0A2P6MYT2"/>
<keyword evidence="2 5" id="KW-0808">Transferase</keyword>
<dbReference type="FunCoup" id="A0A2P6MYT2">
    <property type="interactions" value="129"/>
</dbReference>
<accession>A0A2P6MYT2</accession>
<dbReference type="GO" id="GO:0008173">
    <property type="term" value="F:RNA methyltransferase activity"/>
    <property type="evidence" value="ECO:0007669"/>
    <property type="project" value="InterPro"/>
</dbReference>
<dbReference type="CDD" id="cd02440">
    <property type="entry name" value="AdoMet_MTases"/>
    <property type="match status" value="1"/>
</dbReference>
<dbReference type="PRINTS" id="PR02008">
    <property type="entry name" value="RCMTFAMILY"/>
</dbReference>
<dbReference type="EMBL" id="MDYQ01000295">
    <property type="protein sequence ID" value="PRP76859.1"/>
    <property type="molecule type" value="Genomic_DNA"/>
</dbReference>
<dbReference type="SUPFAM" id="SSF53335">
    <property type="entry name" value="S-adenosyl-L-methionine-dependent methyltransferases"/>
    <property type="match status" value="1"/>
</dbReference>
<dbReference type="AlphaFoldDB" id="A0A2P6MYT2"/>
<keyword evidence="8" id="KW-1185">Reference proteome</keyword>
<comment type="similarity">
    <text evidence="5">Belongs to the class I-like SAM-binding methyltransferase superfamily. RsmB/NOP family.</text>
</comment>
<comment type="caution">
    <text evidence="5">Lacks conserved residue(s) required for the propagation of feature annotation.</text>
</comment>
<comment type="caution">
    <text evidence="7">The sequence shown here is derived from an EMBL/GenBank/DDBJ whole genome shotgun (WGS) entry which is preliminary data.</text>
</comment>
<feature type="binding site" evidence="5">
    <location>
        <position position="303"/>
    </location>
    <ligand>
        <name>S-adenosyl-L-methionine</name>
        <dbReference type="ChEBI" id="CHEBI:59789"/>
    </ligand>
</feature>
<dbReference type="Proteomes" id="UP000241769">
    <property type="component" value="Unassembled WGS sequence"/>
</dbReference>
<feature type="domain" description="SAM-dependent MTase RsmB/NOP-type" evidence="6">
    <location>
        <begin position="125"/>
        <end position="464"/>
    </location>
</feature>
<dbReference type="OrthoDB" id="260824at2759"/>
<evidence type="ECO:0000256" key="5">
    <source>
        <dbReference type="PROSITE-ProRule" id="PRU01023"/>
    </source>
</evidence>
<dbReference type="InterPro" id="IPR023267">
    <property type="entry name" value="RCMT"/>
</dbReference>
<dbReference type="InParanoid" id="A0A2P6MYT2"/>
<evidence type="ECO:0000256" key="3">
    <source>
        <dbReference type="ARBA" id="ARBA00022691"/>
    </source>
</evidence>
<sequence>MLNRNYTLNEICVAPMQDLTTFRTVLDPSVVSFLGLYHDIEGHLESVINALARPPSVTSLRVNTLLCSSDSLLKDLSDVLSPYKVERHQSKDHCLWRMDIQKLPWTLSDPFTPQQPGVLAAVSGIQAEDKVSVYIDVDQQVHKGLRVEFEGRKVFVGNGTTTMSRSAFYKSTGVAVRMTEGIYRSPPLNGIFPEKCYLQNIPSMITAHYLEAREGDRIIDMCASPGGKTSHIAQLMRNNGTIFSFDRNENKVEVIRQLCQRLAITCVRAFAMDSTKLLEGEEQQKWREEFDIRPESFDRILLDPPCSGLGQRPRMRESMNLVDLFSYAPYQRKLFHTAIRLLKVGGVLVYSTCTLNPQENEEVVRYALDHFPVKLVGGPQHLSSLGSKGLTWRVKSEGEIEEIMKSTRDEHIPAPHGSQKKRKQKQVKIVMSESLKEEEAELVRRFDPSKDDGIGFFIAKFVKIADMR</sequence>
<keyword evidence="3 5" id="KW-0949">S-adenosyl-L-methionine</keyword>
<dbReference type="GO" id="GO:0001510">
    <property type="term" value="P:RNA methylation"/>
    <property type="evidence" value="ECO:0007669"/>
    <property type="project" value="InterPro"/>
</dbReference>
<dbReference type="InterPro" id="IPR049560">
    <property type="entry name" value="MeTrfase_RsmB-F_NOP2_cat"/>
</dbReference>
<evidence type="ECO:0000313" key="7">
    <source>
        <dbReference type="EMBL" id="PRP76859.1"/>
    </source>
</evidence>
<evidence type="ECO:0000256" key="1">
    <source>
        <dbReference type="ARBA" id="ARBA00022603"/>
    </source>
</evidence>
<gene>
    <name evidence="7" type="ORF">PROFUN_13203</name>
</gene>
<organism evidence="7 8">
    <name type="scientific">Planoprotostelium fungivorum</name>
    <dbReference type="NCBI Taxonomy" id="1890364"/>
    <lineage>
        <taxon>Eukaryota</taxon>
        <taxon>Amoebozoa</taxon>
        <taxon>Evosea</taxon>
        <taxon>Variosea</taxon>
        <taxon>Cavosteliida</taxon>
        <taxon>Cavosteliaceae</taxon>
        <taxon>Planoprotostelium</taxon>
    </lineage>
</organism>
<dbReference type="PANTHER" id="PTHR22807">
    <property type="entry name" value="NOP2 YEAST -RELATED NOL1/NOP2/FMU SUN DOMAIN-CONTAINING"/>
    <property type="match status" value="1"/>
</dbReference>
<feature type="binding site" evidence="5">
    <location>
        <position position="273"/>
    </location>
    <ligand>
        <name>S-adenosyl-L-methionine</name>
        <dbReference type="ChEBI" id="CHEBI:59789"/>
    </ligand>
</feature>